<dbReference type="FunCoup" id="C5KB71">
    <property type="interactions" value="88"/>
</dbReference>
<evidence type="ECO:0000256" key="2">
    <source>
        <dbReference type="ARBA" id="ARBA00022786"/>
    </source>
</evidence>
<dbReference type="InParanoid" id="C5KB71"/>
<dbReference type="GO" id="GO:0034098">
    <property type="term" value="C:VCP-NPL4-UFD1 AAA ATPase complex"/>
    <property type="evidence" value="ECO:0007669"/>
    <property type="project" value="TreeGrafter"/>
</dbReference>
<dbReference type="OrthoDB" id="422728at2759"/>
<dbReference type="AlphaFoldDB" id="C5KB71"/>
<dbReference type="PANTHER" id="PTHR12555">
    <property type="entry name" value="UBIQUITIN FUSION DEGRADATON PROTEIN 1"/>
    <property type="match status" value="1"/>
</dbReference>
<feature type="compositionally biased region" description="Basic and acidic residues" evidence="3">
    <location>
        <begin position="27"/>
        <end position="38"/>
    </location>
</feature>
<gene>
    <name evidence="5" type="ORF">Pmar_PMAR005308</name>
</gene>
<dbReference type="EMBL" id="GG671811">
    <property type="protein sequence ID" value="EER18397.1"/>
    <property type="molecule type" value="Genomic_DNA"/>
</dbReference>
<sequence length="578" mass="64491">MDFEFKLAAQKQKAELRKRAAQLRKRQGQEQKLREEAAARTEEILQVNTQRKIKAHFDEVRDQGAPDGGVTLEESLQWLSSDALGGDRVDLPQEVLEKLQAFGDDKVKFPLMFEIYNPTNDTRLHCGVREFSALTGQVLVGPQLAGGLGLMPGEAVRIRYKVLPLCTSVKLVASGTTLGDYRDFRSVLERFLSTNFCTLTLGQVFEIDGVNVHVAGIEPAPAVCVVNADIDLDLTTKIEAAEGVGSIELDGSSVGVTTDSRETPQYRVVLSDEARGRLGTKRELVVSASNGEVFVSTYPLTEATPVSYMWSSGESSEPTLSVSLEDIDKYLRQYDLSGTDNTISAWPEVIYIGVSDPEGSCELSVRSVEISPANENEDSPDDNEDSATCSNCHRRIPRASLSLHELRCKRFYVQCPECRQPIRRERWDRHVHCEVCKLPLDKEKLSDHCRVYHTPIECPDCGQQILQGRFGLLSHRRDSCSQRPHLCRFCKLYVPIEGRSPEDARDRLMGLTVHEARCGNRTDVCPECGRLVRLKDMDLHMKAVHASESQTLEPCPVCGRRDFSTLADLTAHVAHCVE</sequence>
<evidence type="ECO:0000313" key="6">
    <source>
        <dbReference type="Proteomes" id="UP000007800"/>
    </source>
</evidence>
<dbReference type="InterPro" id="IPR042299">
    <property type="entry name" value="Ufd1-like_Nn"/>
</dbReference>
<evidence type="ECO:0000313" key="5">
    <source>
        <dbReference type="EMBL" id="EER18397.1"/>
    </source>
</evidence>
<keyword evidence="2" id="KW-0833">Ubl conjugation pathway</keyword>
<dbReference type="GO" id="GO:0006511">
    <property type="term" value="P:ubiquitin-dependent protein catabolic process"/>
    <property type="evidence" value="ECO:0007669"/>
    <property type="project" value="InterPro"/>
</dbReference>
<accession>C5KB71</accession>
<dbReference type="PANTHER" id="PTHR12555:SF15">
    <property type="entry name" value="FUSION DEGRADATION PROTEIN (UFD1), PUTATIVE (AFU_ORTHOLOGUE AFUA_4G04640)-RELATED"/>
    <property type="match status" value="1"/>
</dbReference>
<evidence type="ECO:0000259" key="4">
    <source>
        <dbReference type="Pfam" id="PF03152"/>
    </source>
</evidence>
<dbReference type="Pfam" id="PF03152">
    <property type="entry name" value="UFD1_N1"/>
    <property type="match status" value="1"/>
</dbReference>
<organism evidence="6">
    <name type="scientific">Perkinsus marinus (strain ATCC 50983 / TXsc)</name>
    <dbReference type="NCBI Taxonomy" id="423536"/>
    <lineage>
        <taxon>Eukaryota</taxon>
        <taxon>Sar</taxon>
        <taxon>Alveolata</taxon>
        <taxon>Perkinsozoa</taxon>
        <taxon>Perkinsea</taxon>
        <taxon>Perkinsida</taxon>
        <taxon>Perkinsidae</taxon>
        <taxon>Perkinsus</taxon>
    </lineage>
</organism>
<dbReference type="InterPro" id="IPR013083">
    <property type="entry name" value="Znf_RING/FYVE/PHD"/>
</dbReference>
<dbReference type="Gene3D" id="3.10.330.10">
    <property type="match status" value="1"/>
</dbReference>
<feature type="region of interest" description="Disordered" evidence="3">
    <location>
        <begin position="19"/>
        <end position="38"/>
    </location>
</feature>
<dbReference type="InterPro" id="IPR055417">
    <property type="entry name" value="UFD1_N1"/>
</dbReference>
<reference evidence="5 6" key="1">
    <citation type="submission" date="2008-07" db="EMBL/GenBank/DDBJ databases">
        <authorList>
            <person name="El-Sayed N."/>
            <person name="Caler E."/>
            <person name="Inman J."/>
            <person name="Amedeo P."/>
            <person name="Hass B."/>
            <person name="Wortman J."/>
        </authorList>
    </citation>
    <scope>NUCLEOTIDE SEQUENCE [LARGE SCALE GENOMIC DNA]</scope>
    <source>
        <strain evidence="6">ATCC 50983 / TXsc</strain>
    </source>
</reference>
<dbReference type="Pfam" id="PF23580">
    <property type="entry name" value="Znf_XAF1_N"/>
    <property type="match status" value="1"/>
</dbReference>
<dbReference type="GeneID" id="9049203"/>
<dbReference type="Proteomes" id="UP000007800">
    <property type="component" value="Unassembled WGS sequence"/>
</dbReference>
<dbReference type="GO" id="GO:0036503">
    <property type="term" value="P:ERAD pathway"/>
    <property type="evidence" value="ECO:0007669"/>
    <property type="project" value="TreeGrafter"/>
</dbReference>
<dbReference type="OMA" id="LIFPTRH"/>
<keyword evidence="6" id="KW-1185">Reference proteome</keyword>
<dbReference type="InterPro" id="IPR004854">
    <property type="entry name" value="Ufd1-like"/>
</dbReference>
<dbReference type="GO" id="GO:0031593">
    <property type="term" value="F:polyubiquitin modification-dependent protein binding"/>
    <property type="evidence" value="ECO:0007669"/>
    <property type="project" value="TreeGrafter"/>
</dbReference>
<evidence type="ECO:0000256" key="3">
    <source>
        <dbReference type="SAM" id="MobiDB-lite"/>
    </source>
</evidence>
<dbReference type="Gene3D" id="2.40.40.50">
    <property type="entry name" value="Ubiquitin fusion degradation protein UFD1, N-terminal domain"/>
    <property type="match status" value="1"/>
</dbReference>
<dbReference type="RefSeq" id="XP_002786601.1">
    <property type="nucleotide sequence ID" value="XM_002786555.1"/>
</dbReference>
<comment type="similarity">
    <text evidence="1">Belongs to the UFD1 family.</text>
</comment>
<dbReference type="Gene3D" id="3.30.40.10">
    <property type="entry name" value="Zinc/RING finger domain, C3HC4 (zinc finger)"/>
    <property type="match status" value="1"/>
</dbReference>
<proteinExistence type="inferred from homology"/>
<name>C5KB71_PERM5</name>
<feature type="domain" description="Ubiquitin fusion degradation protein UFD1 N-terminal subdomain 1" evidence="4">
    <location>
        <begin position="85"/>
        <end position="164"/>
    </location>
</feature>
<protein>
    <recommendedName>
        <fullName evidence="4">Ubiquitin fusion degradation protein UFD1 N-terminal subdomain 1 domain-containing protein</fullName>
    </recommendedName>
</protein>
<evidence type="ECO:0000256" key="1">
    <source>
        <dbReference type="ARBA" id="ARBA00006043"/>
    </source>
</evidence>